<dbReference type="InterPro" id="IPR012480">
    <property type="entry name" value="Hepar_II_III_C"/>
</dbReference>
<protein>
    <recommendedName>
        <fullName evidence="2">Heparinase II/III-like C-terminal domain-containing protein</fullName>
    </recommendedName>
</protein>
<evidence type="ECO:0000313" key="3">
    <source>
        <dbReference type="EMBL" id="MBB5287248.1"/>
    </source>
</evidence>
<dbReference type="Gene3D" id="2.70.98.70">
    <property type="match status" value="1"/>
</dbReference>
<proteinExistence type="predicted"/>
<gene>
    <name evidence="3" type="ORF">HNQ92_005411</name>
</gene>
<dbReference type="GO" id="GO:0030313">
    <property type="term" value="C:cell envelope"/>
    <property type="evidence" value="ECO:0007669"/>
    <property type="project" value="UniProtKB-SubCell"/>
</dbReference>
<accession>A0A840U4J5</accession>
<dbReference type="SUPFAM" id="SSF48230">
    <property type="entry name" value="Chondroitin AC/alginate lyase"/>
    <property type="match status" value="1"/>
</dbReference>
<evidence type="ECO:0000256" key="1">
    <source>
        <dbReference type="ARBA" id="ARBA00004196"/>
    </source>
</evidence>
<dbReference type="Gene3D" id="1.50.10.100">
    <property type="entry name" value="Chondroitin AC/alginate lyase"/>
    <property type="match status" value="1"/>
</dbReference>
<evidence type="ECO:0000259" key="2">
    <source>
        <dbReference type="Pfam" id="PF07940"/>
    </source>
</evidence>
<dbReference type="EMBL" id="JACHGF010000015">
    <property type="protein sequence ID" value="MBB5287248.1"/>
    <property type="molecule type" value="Genomic_DNA"/>
</dbReference>
<dbReference type="RefSeq" id="WP_221307550.1">
    <property type="nucleotide sequence ID" value="NZ_JACHGF010000015.1"/>
</dbReference>
<name>A0A840U4J5_9BACT</name>
<comment type="caution">
    <text evidence="3">The sequence shown here is derived from an EMBL/GenBank/DDBJ whole genome shotgun (WGS) entry which is preliminary data.</text>
</comment>
<organism evidence="3 4">
    <name type="scientific">Rhabdobacter roseus</name>
    <dbReference type="NCBI Taxonomy" id="1655419"/>
    <lineage>
        <taxon>Bacteria</taxon>
        <taxon>Pseudomonadati</taxon>
        <taxon>Bacteroidota</taxon>
        <taxon>Cytophagia</taxon>
        <taxon>Cytophagales</taxon>
        <taxon>Cytophagaceae</taxon>
        <taxon>Rhabdobacter</taxon>
    </lineage>
</organism>
<dbReference type="GO" id="GO:0016829">
    <property type="term" value="F:lyase activity"/>
    <property type="evidence" value="ECO:0007669"/>
    <property type="project" value="InterPro"/>
</dbReference>
<keyword evidence="4" id="KW-1185">Reference proteome</keyword>
<sequence>MSHFSTIRSEKTADGVPQSTSRYLFLTDAERERILAKIQVRDPLIGTFFDALRQRVYRRVQRKSLHELGDATAWYYPAAEYLSDAAMLYALQPEPVLGTWLRSVTLDVARSATYDWVGPAFRSHAEPYTGHLETAHLCWAMAAVLDLAPEVFPKEELTEVKTALREKGLVLCQRWLEKNTHLANWRGIMTSGLLVAAAALGDEVLLDKYLPEWQRCTQAFQPDGSYGESLQYGNYLAFALMLAYEALARKYPQRARQLDVSTYAKGLDWIASSLFYAKPMASWGDEPRARAANFNDSAALFRSSGDLLLHVATRQQGTSQAGLARGLFQTYYEPVPYQGPHDLATFGMVNDWGFLTLPLLTHEVPGLSPAEVPLPLVNTFSNGHAFVRDAWDGQTILAINGGGDDLCGPGHLHGDLNSFILVHKKERLLVDPGHSCYRNLIHGLESASQTHNTCTFLVDKDELGLQEDLAKMALLEQKSVLARRQITPDGLSAPIRRGNRRLIAERDDCVSVVGAEAGSTYGTPIREFTRLWLLAGSHILFVVDTIVAERPVTTIWNWLVNNRDGKAEVLSNDNALEVRRNRAGMKLFHAGESTLSHPVYGYVHDAYHVEPNQRGEGQPGSGLLYRFTEKQSTLSRTVVHAIALDEAAYLGTWALHSDENSHTLTNGQRTWTLTLHDGQAEHLSLVSGHRRRWDVIKGNDTYTLQRIAPHDPS</sequence>
<dbReference type="AlphaFoldDB" id="A0A840U4J5"/>
<dbReference type="InterPro" id="IPR008929">
    <property type="entry name" value="Chondroitin_lyas"/>
</dbReference>
<dbReference type="Proteomes" id="UP000557307">
    <property type="component" value="Unassembled WGS sequence"/>
</dbReference>
<dbReference type="Pfam" id="PF07940">
    <property type="entry name" value="Hepar_II_III_C"/>
    <property type="match status" value="1"/>
</dbReference>
<reference evidence="3 4" key="1">
    <citation type="submission" date="2020-08" db="EMBL/GenBank/DDBJ databases">
        <title>Genomic Encyclopedia of Type Strains, Phase IV (KMG-IV): sequencing the most valuable type-strain genomes for metagenomic binning, comparative biology and taxonomic classification.</title>
        <authorList>
            <person name="Goeker M."/>
        </authorList>
    </citation>
    <scope>NUCLEOTIDE SEQUENCE [LARGE SCALE GENOMIC DNA]</scope>
    <source>
        <strain evidence="3 4">DSM 105074</strain>
    </source>
</reference>
<comment type="subcellular location">
    <subcellularLocation>
        <location evidence="1">Cell envelope</location>
    </subcellularLocation>
</comment>
<feature type="domain" description="Heparinase II/III-like C-terminal" evidence="2">
    <location>
        <begin position="409"/>
        <end position="590"/>
    </location>
</feature>
<evidence type="ECO:0000313" key="4">
    <source>
        <dbReference type="Proteomes" id="UP000557307"/>
    </source>
</evidence>